<sequence>MQPAHFSLPIDAIETDFLAQLPTSHLVVVAETGSGKSTRLPVWAAQQGRVLVVEPRRVACSALAEFVAQYRGEKVGHSVGYAIRFDNQFTDNSDIVFVTPGVALRWLSEDGLASFKTVIIDEFHERRWDTDLLLAMLKTRAQHRLVVTSATLDSERLTAYLGGQCLQAAGRNFAVSVSHIASDSRNMPDERHMDSQITNVIVEQYQAHQDILVFLPGRKEITQCIASVKKALCRDIENGTLDLIPLHASVSDSDRHRALTESDKQRIIFSTNVAETSVTIPGVTLIIDSGLERRTHQRNGRTVLGLHAISRASAEQRKGRAGRVRDGHCIRLYGQAAPLELITPPELHREELVEPMLAAACCGYPLKDLLFVDALPEKSMQQAADKLTGMQAINDKGEATPHGRVLYPLPIDTLFAHLITAMPDKASREAMVDLSAALSVYQRVWNMPSGEERLEKLTKWEPLHCDAMTLIKLLRGHVPEWLNIDPAILAEARMLAEQIRDALGLPMLEVASSVRREDWLKAVMTAAPELVFVRRERRRQALGNGYCEVTIARDSRYPETAEAALVFDQFALPGKGVKQNTILATCMAPVPMDWLNDLAFGDTVFGDTKVDEDGCWVEHQRVYAGRVIHRHWALPQGECAQEALIDLVLEGTLLPGLSEARHVDIHQWNLYLSLGRYDASTCLLSPEPVELRSWLSEQIDALGVESAEDLEMFTLDDFAFSGIPDWERSDFDAEYPHQVVLTDLVMEIEYHLARKLVIAVHVSGKRKQDPKRWELPRWNGWKVQYRKASRVIDVR</sequence>
<dbReference type="Pfam" id="PF00270">
    <property type="entry name" value="DEAD"/>
    <property type="match status" value="1"/>
</dbReference>
<evidence type="ECO:0000256" key="1">
    <source>
        <dbReference type="ARBA" id="ARBA00022741"/>
    </source>
</evidence>
<reference evidence="7 8" key="1">
    <citation type="submission" date="2015-05" db="EMBL/GenBank/DDBJ databases">
        <title>Photobacterium galathea sp. nov.</title>
        <authorList>
            <person name="Machado H."/>
            <person name="Gram L."/>
        </authorList>
    </citation>
    <scope>NUCLEOTIDE SEQUENCE [LARGE SCALE GENOMIC DNA]</scope>
    <source>
        <strain evidence="7 8">DSM 25995</strain>
    </source>
</reference>
<keyword evidence="1" id="KW-0547">Nucleotide-binding</keyword>
<evidence type="ECO:0000313" key="8">
    <source>
        <dbReference type="Proteomes" id="UP000036426"/>
    </source>
</evidence>
<dbReference type="OrthoDB" id="9805617at2"/>
<keyword evidence="2" id="KW-0378">Hydrolase</keyword>
<evidence type="ECO:0000256" key="2">
    <source>
        <dbReference type="ARBA" id="ARBA00022801"/>
    </source>
</evidence>
<dbReference type="PROSITE" id="PS51192">
    <property type="entry name" value="HELICASE_ATP_BIND_1"/>
    <property type="match status" value="1"/>
</dbReference>
<dbReference type="InterPro" id="IPR011545">
    <property type="entry name" value="DEAD/DEAH_box_helicase_dom"/>
</dbReference>
<dbReference type="PATRIC" id="fig|754436.4.peg.2631"/>
<dbReference type="SMART" id="SM00490">
    <property type="entry name" value="HELICc"/>
    <property type="match status" value="1"/>
</dbReference>
<name>A0A0J1JFL4_9GAMM</name>
<dbReference type="GO" id="GO:0005524">
    <property type="term" value="F:ATP binding"/>
    <property type="evidence" value="ECO:0007669"/>
    <property type="project" value="UniProtKB-KW"/>
</dbReference>
<comment type="caution">
    <text evidence="7">The sequence shown here is derived from an EMBL/GenBank/DDBJ whole genome shotgun (WGS) entry which is preliminary data.</text>
</comment>
<organism evidence="7 8">
    <name type="scientific">Photobacterium aphoticum</name>
    <dbReference type="NCBI Taxonomy" id="754436"/>
    <lineage>
        <taxon>Bacteria</taxon>
        <taxon>Pseudomonadati</taxon>
        <taxon>Pseudomonadota</taxon>
        <taxon>Gammaproteobacteria</taxon>
        <taxon>Vibrionales</taxon>
        <taxon>Vibrionaceae</taxon>
        <taxon>Photobacterium</taxon>
    </lineage>
</organism>
<evidence type="ECO:0000259" key="6">
    <source>
        <dbReference type="PROSITE" id="PS51194"/>
    </source>
</evidence>
<keyword evidence="3 7" id="KW-0347">Helicase</keyword>
<evidence type="ECO:0000313" key="7">
    <source>
        <dbReference type="EMBL" id="KLV00567.1"/>
    </source>
</evidence>
<dbReference type="GO" id="GO:0004386">
    <property type="term" value="F:helicase activity"/>
    <property type="evidence" value="ECO:0007669"/>
    <property type="project" value="UniProtKB-KW"/>
</dbReference>
<accession>A0A0J1JFL4</accession>
<dbReference type="InterPro" id="IPR027417">
    <property type="entry name" value="P-loop_NTPase"/>
</dbReference>
<dbReference type="InterPro" id="IPR014001">
    <property type="entry name" value="Helicase_ATP-bd"/>
</dbReference>
<dbReference type="CDD" id="cd17917">
    <property type="entry name" value="DEXHc_RHA-like"/>
    <property type="match status" value="1"/>
</dbReference>
<keyword evidence="4" id="KW-0067">ATP-binding</keyword>
<dbReference type="SMART" id="SM00847">
    <property type="entry name" value="HA2"/>
    <property type="match status" value="1"/>
</dbReference>
<dbReference type="CDD" id="cd18791">
    <property type="entry name" value="SF2_C_RHA"/>
    <property type="match status" value="1"/>
</dbReference>
<evidence type="ECO:0000259" key="5">
    <source>
        <dbReference type="PROSITE" id="PS51192"/>
    </source>
</evidence>
<feature type="domain" description="Helicase C-terminal" evidence="6">
    <location>
        <begin position="196"/>
        <end position="370"/>
    </location>
</feature>
<evidence type="ECO:0000256" key="4">
    <source>
        <dbReference type="ARBA" id="ARBA00022840"/>
    </source>
</evidence>
<dbReference type="InterPro" id="IPR007502">
    <property type="entry name" value="Helicase-assoc_dom"/>
</dbReference>
<evidence type="ECO:0000256" key="3">
    <source>
        <dbReference type="ARBA" id="ARBA00022806"/>
    </source>
</evidence>
<keyword evidence="8" id="KW-1185">Reference proteome</keyword>
<dbReference type="SUPFAM" id="SSF52540">
    <property type="entry name" value="P-loop containing nucleoside triphosphate hydrolases"/>
    <property type="match status" value="1"/>
</dbReference>
<dbReference type="EMBL" id="LDOV01000022">
    <property type="protein sequence ID" value="KLV00567.1"/>
    <property type="molecule type" value="Genomic_DNA"/>
</dbReference>
<dbReference type="SMART" id="SM00487">
    <property type="entry name" value="DEXDc"/>
    <property type="match status" value="1"/>
</dbReference>
<dbReference type="PANTHER" id="PTHR43519:SF1">
    <property type="entry name" value="ATP-DEPENDENT RNA HELICASE HRPB"/>
    <property type="match status" value="1"/>
</dbReference>
<dbReference type="Proteomes" id="UP000036426">
    <property type="component" value="Unassembled WGS sequence"/>
</dbReference>
<dbReference type="Pfam" id="PF00271">
    <property type="entry name" value="Helicase_C"/>
    <property type="match status" value="1"/>
</dbReference>
<protein>
    <submittedName>
        <fullName evidence="7">DEAD/DEAH box helicase</fullName>
    </submittedName>
</protein>
<dbReference type="GO" id="GO:0016787">
    <property type="term" value="F:hydrolase activity"/>
    <property type="evidence" value="ECO:0007669"/>
    <property type="project" value="UniProtKB-KW"/>
</dbReference>
<dbReference type="PANTHER" id="PTHR43519">
    <property type="entry name" value="ATP-DEPENDENT RNA HELICASE HRPB"/>
    <property type="match status" value="1"/>
</dbReference>
<dbReference type="PROSITE" id="PS51194">
    <property type="entry name" value="HELICASE_CTER"/>
    <property type="match status" value="1"/>
</dbReference>
<gene>
    <name evidence="7" type="ORF">ABT58_12380</name>
</gene>
<dbReference type="Gene3D" id="1.20.120.1080">
    <property type="match status" value="1"/>
</dbReference>
<dbReference type="GO" id="GO:0003676">
    <property type="term" value="F:nucleic acid binding"/>
    <property type="evidence" value="ECO:0007669"/>
    <property type="project" value="InterPro"/>
</dbReference>
<dbReference type="InterPro" id="IPR001650">
    <property type="entry name" value="Helicase_C-like"/>
</dbReference>
<feature type="domain" description="Helicase ATP-binding" evidence="5">
    <location>
        <begin position="17"/>
        <end position="170"/>
    </location>
</feature>
<dbReference type="Gene3D" id="3.40.50.300">
    <property type="entry name" value="P-loop containing nucleotide triphosphate hydrolases"/>
    <property type="match status" value="2"/>
</dbReference>
<proteinExistence type="predicted"/>
<dbReference type="AlphaFoldDB" id="A0A0J1JFL4"/>